<keyword evidence="1" id="KW-0805">Transcription regulation</keyword>
<dbReference type="Proteomes" id="UP000241964">
    <property type="component" value="Unassembled WGS sequence"/>
</dbReference>
<dbReference type="InterPro" id="IPR053142">
    <property type="entry name" value="PchR_regulatory_protein"/>
</dbReference>
<dbReference type="OrthoDB" id="1156172at2"/>
<dbReference type="GO" id="GO:0043565">
    <property type="term" value="F:sequence-specific DNA binding"/>
    <property type="evidence" value="ECO:0007669"/>
    <property type="project" value="InterPro"/>
</dbReference>
<evidence type="ECO:0000313" key="6">
    <source>
        <dbReference type="Proteomes" id="UP000241964"/>
    </source>
</evidence>
<evidence type="ECO:0000256" key="3">
    <source>
        <dbReference type="ARBA" id="ARBA00023163"/>
    </source>
</evidence>
<accession>A0A2P8GED8</accession>
<dbReference type="PANTHER" id="PTHR47893:SF1">
    <property type="entry name" value="REGULATORY PROTEIN PCHR"/>
    <property type="match status" value="1"/>
</dbReference>
<dbReference type="SMART" id="SM00342">
    <property type="entry name" value="HTH_ARAC"/>
    <property type="match status" value="1"/>
</dbReference>
<dbReference type="AlphaFoldDB" id="A0A2P8GED8"/>
<dbReference type="PROSITE" id="PS01124">
    <property type="entry name" value="HTH_ARAC_FAMILY_2"/>
    <property type="match status" value="1"/>
</dbReference>
<keyword evidence="6" id="KW-1185">Reference proteome</keyword>
<proteinExistence type="predicted"/>
<evidence type="ECO:0000259" key="4">
    <source>
        <dbReference type="PROSITE" id="PS01124"/>
    </source>
</evidence>
<dbReference type="Pfam" id="PF12833">
    <property type="entry name" value="HTH_18"/>
    <property type="match status" value="1"/>
</dbReference>
<feature type="domain" description="HTH araC/xylS-type" evidence="4">
    <location>
        <begin position="228"/>
        <end position="326"/>
    </location>
</feature>
<dbReference type="PANTHER" id="PTHR47893">
    <property type="entry name" value="REGULATORY PROTEIN PCHR"/>
    <property type="match status" value="1"/>
</dbReference>
<protein>
    <submittedName>
        <fullName evidence="5">AraC-like DNA-binding protein</fullName>
    </submittedName>
</protein>
<dbReference type="GO" id="GO:0003700">
    <property type="term" value="F:DNA-binding transcription factor activity"/>
    <property type="evidence" value="ECO:0007669"/>
    <property type="project" value="InterPro"/>
</dbReference>
<dbReference type="SUPFAM" id="SSF46689">
    <property type="entry name" value="Homeodomain-like"/>
    <property type="match status" value="2"/>
</dbReference>
<organism evidence="5 6">
    <name type="scientific">Dyadobacter jiangsuensis</name>
    <dbReference type="NCBI Taxonomy" id="1591085"/>
    <lineage>
        <taxon>Bacteria</taxon>
        <taxon>Pseudomonadati</taxon>
        <taxon>Bacteroidota</taxon>
        <taxon>Cytophagia</taxon>
        <taxon>Cytophagales</taxon>
        <taxon>Spirosomataceae</taxon>
        <taxon>Dyadobacter</taxon>
    </lineage>
</organism>
<sequence length="327" mass="36955">MTFEFTAGAGFDFLKGFSEQFGAHVSGNKLGIPGHMGQGNIRRIDFSDNFKLLIHQYTLHEDFVLRRRAPEAVSDLITIIFYNSSLPNNQLSNREVSFTCTKLNTASVEVSSNDLNSEIRFPGGREIYFTVVGIKAALLAELLGPTDPNELIDRVTNGNSTFLYHLMMVPEFEKALKSLAEADEADPLNRFFYKVKAQELLYHVFSKLAKRENKKQCHLNNQDVSRLMTVRDALVADLSEPPQLRDLAKLANMSETKLKQLFRQIFGDSIYNYYQTVRMDEAASMLRHPGVSVSQVGYQLGFSNLSHFSRLFAKHHGKAPKRYQSGG</sequence>
<evidence type="ECO:0000313" key="5">
    <source>
        <dbReference type="EMBL" id="PSL32341.1"/>
    </source>
</evidence>
<dbReference type="InterPro" id="IPR020449">
    <property type="entry name" value="Tscrpt_reg_AraC-type_HTH"/>
</dbReference>
<keyword evidence="2 5" id="KW-0238">DNA-binding</keyword>
<dbReference type="PRINTS" id="PR00032">
    <property type="entry name" value="HTHARAC"/>
</dbReference>
<gene>
    <name evidence="5" type="ORF">CLV60_10255</name>
</gene>
<dbReference type="EMBL" id="PYAS01000002">
    <property type="protein sequence ID" value="PSL32341.1"/>
    <property type="molecule type" value="Genomic_DNA"/>
</dbReference>
<reference evidence="5 6" key="1">
    <citation type="submission" date="2018-03" db="EMBL/GenBank/DDBJ databases">
        <title>Genomic Encyclopedia of Archaeal and Bacterial Type Strains, Phase II (KMG-II): from individual species to whole genera.</title>
        <authorList>
            <person name="Goeker M."/>
        </authorList>
    </citation>
    <scope>NUCLEOTIDE SEQUENCE [LARGE SCALE GENOMIC DNA]</scope>
    <source>
        <strain evidence="5 6">DSM 29057</strain>
    </source>
</reference>
<dbReference type="RefSeq" id="WP_106594015.1">
    <property type="nucleotide sequence ID" value="NZ_PYAS01000002.1"/>
</dbReference>
<dbReference type="PROSITE" id="PS00041">
    <property type="entry name" value="HTH_ARAC_FAMILY_1"/>
    <property type="match status" value="1"/>
</dbReference>
<dbReference type="Gene3D" id="1.10.10.60">
    <property type="entry name" value="Homeodomain-like"/>
    <property type="match status" value="1"/>
</dbReference>
<comment type="caution">
    <text evidence="5">The sequence shown here is derived from an EMBL/GenBank/DDBJ whole genome shotgun (WGS) entry which is preliminary data.</text>
</comment>
<evidence type="ECO:0000256" key="1">
    <source>
        <dbReference type="ARBA" id="ARBA00023015"/>
    </source>
</evidence>
<keyword evidence="3" id="KW-0804">Transcription</keyword>
<dbReference type="InterPro" id="IPR009057">
    <property type="entry name" value="Homeodomain-like_sf"/>
</dbReference>
<name>A0A2P8GED8_9BACT</name>
<dbReference type="InterPro" id="IPR018062">
    <property type="entry name" value="HTH_AraC-typ_CS"/>
</dbReference>
<evidence type="ECO:0000256" key="2">
    <source>
        <dbReference type="ARBA" id="ARBA00023125"/>
    </source>
</evidence>
<dbReference type="InterPro" id="IPR018060">
    <property type="entry name" value="HTH_AraC"/>
</dbReference>